<name>A0A5B1BLA0_MYCSI</name>
<proteinExistence type="predicted"/>
<evidence type="ECO:0000259" key="1">
    <source>
        <dbReference type="PROSITE" id="PS50921"/>
    </source>
</evidence>
<sequence>MMTSDRQHDTVNSAAGLIPFGHLGWGYRRRGDFELRAVEYLTDGLRAHQYVMYVGAGTSKSLARQVDTLRSRLPSDVSKGRIHAVPIQHFYAFLPGTDIVDPETSVAAGIAATQRAIAGGFSGLRAVVDGTAVARTPDQRESFSACEFLMDQQMAKLPVSALCAYDVQELGLGATGLVCLHPYVNAGAAPFQIYSAGGTDIAVCGEIDACSDGILMEALRTIWRRGSRTHVGIDASALAFLAVGSLHRLNDAARRDGIMVTLQMSSPLPIRLPGRSSLSNVLVEVAQRDCPAPVAADDLQRQLADLRNKLASQPVIEQAKGMLMQAFGLTAEHAFQIIKALSQDGNIKLREAARQLVDTWASQGPRPGYDAASEFLLRLRHQLRHDEMR</sequence>
<dbReference type="InterPro" id="IPR036388">
    <property type="entry name" value="WH-like_DNA-bd_sf"/>
</dbReference>
<dbReference type="InterPro" id="IPR025847">
    <property type="entry name" value="MEDS_domain"/>
</dbReference>
<dbReference type="SMART" id="SM01012">
    <property type="entry name" value="ANTAR"/>
    <property type="match status" value="1"/>
</dbReference>
<dbReference type="Proteomes" id="UP000324701">
    <property type="component" value="Unassembled WGS sequence"/>
</dbReference>
<dbReference type="OrthoDB" id="5179750at2"/>
<gene>
    <name evidence="2" type="ORF">F0Q45_15085</name>
</gene>
<dbReference type="Pfam" id="PF03861">
    <property type="entry name" value="ANTAR"/>
    <property type="match status" value="1"/>
</dbReference>
<reference evidence="2 3" key="1">
    <citation type="submission" date="2019-09" db="EMBL/GenBank/DDBJ databases">
        <title>Report of infection by Mycobacterium simiae a patient suffering from pulmonary tuberculosis.</title>
        <authorList>
            <person name="Mohanty P.S."/>
            <person name="Bansal A.K."/>
            <person name="Singh H."/>
            <person name="Sharma S."/>
            <person name="Patil S.A."/>
            <person name="Upadhaya P."/>
            <person name="Singh P.K."/>
            <person name="Kumar D."/>
            <person name="Kumar S."/>
            <person name="Singh R.K."/>
            <person name="Chaudhary B."/>
        </authorList>
    </citation>
    <scope>NUCLEOTIDE SEQUENCE [LARGE SCALE GENOMIC DNA]</scope>
    <source>
        <strain evidence="2 3">JAL-560-SIM</strain>
    </source>
</reference>
<keyword evidence="3" id="KW-1185">Reference proteome</keyword>
<dbReference type="Gene3D" id="1.10.10.10">
    <property type="entry name" value="Winged helix-like DNA-binding domain superfamily/Winged helix DNA-binding domain"/>
    <property type="match status" value="1"/>
</dbReference>
<dbReference type="GO" id="GO:0003723">
    <property type="term" value="F:RNA binding"/>
    <property type="evidence" value="ECO:0007669"/>
    <property type="project" value="InterPro"/>
</dbReference>
<dbReference type="InterPro" id="IPR005561">
    <property type="entry name" value="ANTAR"/>
</dbReference>
<accession>A0A5B1BLA0</accession>
<feature type="domain" description="ANTAR" evidence="1">
    <location>
        <begin position="296"/>
        <end position="357"/>
    </location>
</feature>
<comment type="caution">
    <text evidence="2">The sequence shown here is derived from an EMBL/GenBank/DDBJ whole genome shotgun (WGS) entry which is preliminary data.</text>
</comment>
<organism evidence="2 3">
    <name type="scientific">Mycobacterium simiae</name>
    <name type="common">Mycobacterium habana</name>
    <dbReference type="NCBI Taxonomy" id="1784"/>
    <lineage>
        <taxon>Bacteria</taxon>
        <taxon>Bacillati</taxon>
        <taxon>Actinomycetota</taxon>
        <taxon>Actinomycetes</taxon>
        <taxon>Mycobacteriales</taxon>
        <taxon>Mycobacteriaceae</taxon>
        <taxon>Mycobacterium</taxon>
        <taxon>Mycobacterium simiae complex</taxon>
    </lineage>
</organism>
<dbReference type="Pfam" id="PF14417">
    <property type="entry name" value="MEDS"/>
    <property type="match status" value="1"/>
</dbReference>
<dbReference type="InterPro" id="IPR011006">
    <property type="entry name" value="CheY-like_superfamily"/>
</dbReference>
<dbReference type="PROSITE" id="PS50921">
    <property type="entry name" value="ANTAR"/>
    <property type="match status" value="1"/>
</dbReference>
<dbReference type="EMBL" id="VTZN01000090">
    <property type="protein sequence ID" value="KAA1249448.1"/>
    <property type="molecule type" value="Genomic_DNA"/>
</dbReference>
<evidence type="ECO:0000313" key="3">
    <source>
        <dbReference type="Proteomes" id="UP000324701"/>
    </source>
</evidence>
<dbReference type="AlphaFoldDB" id="A0A5B1BLA0"/>
<protein>
    <submittedName>
        <fullName evidence="2">ANTAR domain-containing protein</fullName>
    </submittedName>
</protein>
<evidence type="ECO:0000313" key="2">
    <source>
        <dbReference type="EMBL" id="KAA1249448.1"/>
    </source>
</evidence>
<dbReference type="SUPFAM" id="SSF52172">
    <property type="entry name" value="CheY-like"/>
    <property type="match status" value="1"/>
</dbReference>